<reference evidence="10" key="1">
    <citation type="submission" date="2021-02" db="EMBL/GenBank/DDBJ databases">
        <authorList>
            <person name="Nowell W R."/>
        </authorList>
    </citation>
    <scope>NUCLEOTIDE SEQUENCE</scope>
</reference>
<name>A0A821FF46_9BILA</name>
<dbReference type="EMBL" id="CAJNYU010002545">
    <property type="protein sequence ID" value="CAF3562714.1"/>
    <property type="molecule type" value="Genomic_DNA"/>
</dbReference>
<evidence type="ECO:0000313" key="11">
    <source>
        <dbReference type="Proteomes" id="UP000663848"/>
    </source>
</evidence>
<evidence type="ECO:0000313" key="1">
    <source>
        <dbReference type="EMBL" id="CAF3474313.1"/>
    </source>
</evidence>
<dbReference type="EMBL" id="CAJOBP010003045">
    <property type="protein sequence ID" value="CAF4387389.1"/>
    <property type="molecule type" value="Genomic_DNA"/>
</dbReference>
<dbReference type="EMBL" id="CAJOBQ010000830">
    <property type="protein sequence ID" value="CAF4423206.1"/>
    <property type="molecule type" value="Genomic_DNA"/>
</dbReference>
<dbReference type="Proteomes" id="UP000663851">
    <property type="component" value="Unassembled WGS sequence"/>
</dbReference>
<evidence type="ECO:0000313" key="9">
    <source>
        <dbReference type="EMBL" id="CAF4644015.1"/>
    </source>
</evidence>
<evidence type="ECO:0000313" key="6">
    <source>
        <dbReference type="EMBL" id="CAF4387389.1"/>
    </source>
</evidence>
<dbReference type="Proteomes" id="UP000663865">
    <property type="component" value="Unassembled WGS sequence"/>
</dbReference>
<dbReference type="Proteomes" id="UP000663838">
    <property type="component" value="Unassembled WGS sequence"/>
</dbReference>
<dbReference type="Proteomes" id="UP000663833">
    <property type="component" value="Unassembled WGS sequence"/>
</dbReference>
<dbReference type="EMBL" id="CAJNXB010006249">
    <property type="protein sequence ID" value="CAF3474313.1"/>
    <property type="molecule type" value="Genomic_DNA"/>
</dbReference>
<dbReference type="Proteomes" id="UP000663872">
    <property type="component" value="Unassembled WGS sequence"/>
</dbReference>
<dbReference type="Proteomes" id="UP000663873">
    <property type="component" value="Unassembled WGS sequence"/>
</dbReference>
<keyword evidence="12" id="KW-1185">Reference proteome</keyword>
<dbReference type="EMBL" id="CAJNYT010003311">
    <property type="protein sequence ID" value="CAF3548408.1"/>
    <property type="molecule type" value="Genomic_DNA"/>
</dbReference>
<evidence type="ECO:0000313" key="5">
    <source>
        <dbReference type="EMBL" id="CAF3757756.1"/>
    </source>
</evidence>
<dbReference type="Proteomes" id="UP000663862">
    <property type="component" value="Unassembled WGS sequence"/>
</dbReference>
<evidence type="ECO:0000313" key="12">
    <source>
        <dbReference type="Proteomes" id="UP000663873"/>
    </source>
</evidence>
<dbReference type="Proteomes" id="UP000663869">
    <property type="component" value="Unassembled WGS sequence"/>
</dbReference>
<evidence type="ECO:0000313" key="3">
    <source>
        <dbReference type="EMBL" id="CAF3554555.1"/>
    </source>
</evidence>
<dbReference type="EMBL" id="CAJNYV010005589">
    <property type="protein sequence ID" value="CAF3757756.1"/>
    <property type="molecule type" value="Genomic_DNA"/>
</dbReference>
<evidence type="ECO:0000313" key="7">
    <source>
        <dbReference type="EMBL" id="CAF4423206.1"/>
    </source>
</evidence>
<protein>
    <submittedName>
        <fullName evidence="10">Uncharacterized protein</fullName>
    </submittedName>
</protein>
<dbReference type="Proteomes" id="UP000663848">
    <property type="component" value="Unassembled WGS sequence"/>
</dbReference>
<evidence type="ECO:0000313" key="10">
    <source>
        <dbReference type="EMBL" id="CAF4650291.1"/>
    </source>
</evidence>
<dbReference type="OrthoDB" id="10039837at2759"/>
<evidence type="ECO:0000313" key="4">
    <source>
        <dbReference type="EMBL" id="CAF3562714.1"/>
    </source>
</evidence>
<dbReference type="Proteomes" id="UP000663825">
    <property type="component" value="Unassembled WGS sequence"/>
</dbReference>
<comment type="caution">
    <text evidence="10">The sequence shown here is derived from an EMBL/GenBank/DDBJ whole genome shotgun (WGS) entry which is preliminary data.</text>
</comment>
<dbReference type="EMBL" id="CAJOBO010002439">
    <property type="protein sequence ID" value="CAF4451064.1"/>
    <property type="molecule type" value="Genomic_DNA"/>
</dbReference>
<organism evidence="10 11">
    <name type="scientific">Rotaria socialis</name>
    <dbReference type="NCBI Taxonomy" id="392032"/>
    <lineage>
        <taxon>Eukaryota</taxon>
        <taxon>Metazoa</taxon>
        <taxon>Spiralia</taxon>
        <taxon>Gnathifera</taxon>
        <taxon>Rotifera</taxon>
        <taxon>Eurotatoria</taxon>
        <taxon>Bdelloidea</taxon>
        <taxon>Philodinida</taxon>
        <taxon>Philodinidae</taxon>
        <taxon>Rotaria</taxon>
    </lineage>
</organism>
<gene>
    <name evidence="4" type="ORF">FME351_LOCUS20043</name>
    <name evidence="2" type="ORF">GRG538_LOCUS20111</name>
    <name evidence="8" type="ORF">HFQ381_LOCUS23887</name>
    <name evidence="5" type="ORF">KIK155_LOCUS30084</name>
    <name evidence="3" type="ORF">LUA448_LOCUS28132</name>
    <name evidence="10" type="ORF">QYT958_LOCUS14773</name>
    <name evidence="1" type="ORF">TIS948_LOCUS33570</name>
    <name evidence="9" type="ORF">TOA249_LOCUS13493</name>
    <name evidence="7" type="ORF">TSG867_LOCUS14712</name>
    <name evidence="6" type="ORF">UJA718_LOCUS18176</name>
</gene>
<evidence type="ECO:0000313" key="2">
    <source>
        <dbReference type="EMBL" id="CAF3548408.1"/>
    </source>
</evidence>
<dbReference type="EMBL" id="CAJOBS010000800">
    <property type="protein sequence ID" value="CAF4644015.1"/>
    <property type="molecule type" value="Genomic_DNA"/>
</dbReference>
<dbReference type="EMBL" id="CAJNYD010003947">
    <property type="protein sequence ID" value="CAF3554555.1"/>
    <property type="molecule type" value="Genomic_DNA"/>
</dbReference>
<evidence type="ECO:0000313" key="8">
    <source>
        <dbReference type="EMBL" id="CAF4451064.1"/>
    </source>
</evidence>
<sequence length="117" mass="13561">MSLTPIRQYLVVADFLSGFKAREYSVYDPTGKNVTGKLQARITPFVYEADFEVHDGRKQKWSKGVIYQYWQYLFQLRTKPFTWVSKHDMEIYSNGIPDAVYLLGLAVKDGLARRKSG</sequence>
<dbReference type="AlphaFoldDB" id="A0A821FF46"/>
<proteinExistence type="predicted"/>
<accession>A0A821FF46</accession>
<dbReference type="EMBL" id="CAJOBR010001998">
    <property type="protein sequence ID" value="CAF4650291.1"/>
    <property type="molecule type" value="Genomic_DNA"/>
</dbReference>